<dbReference type="Gene3D" id="3.40.50.2000">
    <property type="entry name" value="Glycogen Phosphorylase B"/>
    <property type="match status" value="1"/>
</dbReference>
<dbReference type="SUPFAM" id="SSF53756">
    <property type="entry name" value="UDP-Glycosyltransferase/glycogen phosphorylase"/>
    <property type="match status" value="1"/>
</dbReference>
<dbReference type="PANTHER" id="PTHR47043:SF1">
    <property type="entry name" value="UDP-N-ACETYLGLUCOSAMINE TRANSFERASE SUBUNIT ALG13"/>
    <property type="match status" value="1"/>
</dbReference>
<dbReference type="InterPro" id="IPR052474">
    <property type="entry name" value="UDP-GlcNAc_transferase"/>
</dbReference>
<organism evidence="2 3">
    <name type="scientific">Dunaliella salina</name>
    <name type="common">Green alga</name>
    <name type="synonym">Protococcus salinus</name>
    <dbReference type="NCBI Taxonomy" id="3046"/>
    <lineage>
        <taxon>Eukaryota</taxon>
        <taxon>Viridiplantae</taxon>
        <taxon>Chlorophyta</taxon>
        <taxon>core chlorophytes</taxon>
        <taxon>Chlorophyceae</taxon>
        <taxon>CS clade</taxon>
        <taxon>Chlamydomonadales</taxon>
        <taxon>Dunaliellaceae</taxon>
        <taxon>Dunaliella</taxon>
    </lineage>
</organism>
<dbReference type="PANTHER" id="PTHR47043">
    <property type="entry name" value="UDP-N-ACETYLGLUCOSAMINE TRANSFERASE SUBUNIT ALG13"/>
    <property type="match status" value="1"/>
</dbReference>
<name>A0ABQ7GY85_DUNSA</name>
<dbReference type="Pfam" id="PF04101">
    <property type="entry name" value="Glyco_tran_28_C"/>
    <property type="match status" value="1"/>
</dbReference>
<protein>
    <submittedName>
        <fullName evidence="2">Glycosyl transferase</fullName>
    </submittedName>
</protein>
<dbReference type="Proteomes" id="UP000815325">
    <property type="component" value="Unassembled WGS sequence"/>
</dbReference>
<feature type="domain" description="Glycosyl transferase family 28 C-terminal" evidence="1">
    <location>
        <begin position="7"/>
        <end position="164"/>
    </location>
</feature>
<dbReference type="InterPro" id="IPR007235">
    <property type="entry name" value="Glyco_trans_28_C"/>
</dbReference>
<reference evidence="2" key="1">
    <citation type="submission" date="2017-08" db="EMBL/GenBank/DDBJ databases">
        <authorList>
            <person name="Polle J.E."/>
            <person name="Barry K."/>
            <person name="Cushman J."/>
            <person name="Schmutz J."/>
            <person name="Tran D."/>
            <person name="Hathwaick L.T."/>
            <person name="Yim W.C."/>
            <person name="Jenkins J."/>
            <person name="Mckie-Krisberg Z.M."/>
            <person name="Prochnik S."/>
            <person name="Lindquist E."/>
            <person name="Dockter R.B."/>
            <person name="Adam C."/>
            <person name="Molina H."/>
            <person name="Bunkerborg J."/>
            <person name="Jin E."/>
            <person name="Buchheim M."/>
            <person name="Magnuson J."/>
        </authorList>
    </citation>
    <scope>NUCLEOTIDE SEQUENCE</scope>
    <source>
        <strain evidence="2">CCAP 19/18</strain>
    </source>
</reference>
<accession>A0ABQ7GY85</accession>
<gene>
    <name evidence="2" type="ORF">DUNSADRAFT_443</name>
</gene>
<dbReference type="EMBL" id="MU069539">
    <property type="protein sequence ID" value="KAF5839568.1"/>
    <property type="molecule type" value="Genomic_DNA"/>
</dbReference>
<dbReference type="GO" id="GO:0016740">
    <property type="term" value="F:transferase activity"/>
    <property type="evidence" value="ECO:0007669"/>
    <property type="project" value="UniProtKB-KW"/>
</dbReference>
<sequence>MKMKKALVTVGTTKFEELVRAVDSPAFAEVLQKHGFQELVIQTGTGRYLPRKLVPHGQQAHVQGLLVRHLNFTSSLTELMSSCCLIISHAGSGSIFEALTCTSSSTRLVVVPNPNLMDNHQAELGQHLAAMGHLVCATPDTDALVAAVDTLPSVPRVPFVKGTASGIASHIDDIVLLK</sequence>
<evidence type="ECO:0000259" key="1">
    <source>
        <dbReference type="Pfam" id="PF04101"/>
    </source>
</evidence>
<keyword evidence="2" id="KW-0808">Transferase</keyword>
<proteinExistence type="predicted"/>
<evidence type="ECO:0000313" key="2">
    <source>
        <dbReference type="EMBL" id="KAF5839568.1"/>
    </source>
</evidence>
<keyword evidence="3" id="KW-1185">Reference proteome</keyword>
<comment type="caution">
    <text evidence="2">The sequence shown here is derived from an EMBL/GenBank/DDBJ whole genome shotgun (WGS) entry which is preliminary data.</text>
</comment>
<evidence type="ECO:0000313" key="3">
    <source>
        <dbReference type="Proteomes" id="UP000815325"/>
    </source>
</evidence>